<dbReference type="GO" id="GO:0000166">
    <property type="term" value="F:nucleotide binding"/>
    <property type="evidence" value="ECO:0007669"/>
    <property type="project" value="InterPro"/>
</dbReference>
<keyword evidence="1" id="KW-0548">Nucleotidyltransferase</keyword>
<dbReference type="GO" id="GO:0006352">
    <property type="term" value="P:DNA-templated transcription initiation"/>
    <property type="evidence" value="ECO:0007669"/>
    <property type="project" value="InterPro"/>
</dbReference>
<organism evidence="1">
    <name type="scientific">hydrocarbon metagenome</name>
    <dbReference type="NCBI Taxonomy" id="938273"/>
    <lineage>
        <taxon>unclassified sequences</taxon>
        <taxon>metagenomes</taxon>
        <taxon>ecological metagenomes</taxon>
    </lineage>
</organism>
<dbReference type="InterPro" id="IPR010924">
    <property type="entry name" value="Rpo4"/>
</dbReference>
<keyword evidence="1" id="KW-0808">Transferase</keyword>
<dbReference type="Pfam" id="PF03874">
    <property type="entry name" value="RNA_pol_Rpb4"/>
    <property type="match status" value="1"/>
</dbReference>
<gene>
    <name evidence="1" type="ORF">ASZ90_009449</name>
</gene>
<dbReference type="Gene3D" id="6.10.140.10">
    <property type="match status" value="1"/>
</dbReference>
<sequence>MKVKRVVSEERILLPEVRQILLEVEADRRESGEEMSYELRKSIEHANHLSKASSESARALVTELVQLEKMKEEIAFRIANLMPRTRDELRAIYAKERFTLTTEELDEILELVAAHC</sequence>
<protein>
    <submittedName>
        <fullName evidence="1">Dna-directed rna polymerase subunit f</fullName>
        <ecNumber evidence="1">2.7.7.6</ecNumber>
    </submittedName>
</protein>
<dbReference type="HAMAP" id="MF_00864">
    <property type="entry name" value="RNApol_arch_Rpo4"/>
    <property type="match status" value="1"/>
</dbReference>
<dbReference type="AlphaFoldDB" id="A0A0W8FIX9"/>
<dbReference type="InterPro" id="IPR044876">
    <property type="entry name" value="HRDC_dom_sf"/>
</dbReference>
<proteinExistence type="inferred from homology"/>
<dbReference type="GO" id="GO:0000428">
    <property type="term" value="C:DNA-directed RNA polymerase complex"/>
    <property type="evidence" value="ECO:0007669"/>
    <property type="project" value="UniProtKB-KW"/>
</dbReference>
<dbReference type="NCBIfam" id="NF011552">
    <property type="entry name" value="PRK14981.1-4"/>
    <property type="match status" value="1"/>
</dbReference>
<dbReference type="PIRSF" id="PIRSF005053">
    <property type="entry name" value="RNA_pol_F_arch"/>
    <property type="match status" value="1"/>
</dbReference>
<dbReference type="InterPro" id="IPR010997">
    <property type="entry name" value="HRDC-like_sf"/>
</dbReference>
<keyword evidence="1" id="KW-0804">Transcription</keyword>
<dbReference type="EMBL" id="LNQE01001140">
    <property type="protein sequence ID" value="KUG20809.1"/>
    <property type="molecule type" value="Genomic_DNA"/>
</dbReference>
<accession>A0A0W8FIX9</accession>
<dbReference type="Gene3D" id="1.10.150.80">
    <property type="entry name" value="HRDC domain"/>
    <property type="match status" value="1"/>
</dbReference>
<dbReference type="GO" id="GO:0003899">
    <property type="term" value="F:DNA-directed RNA polymerase activity"/>
    <property type="evidence" value="ECO:0007669"/>
    <property type="project" value="UniProtKB-EC"/>
</dbReference>
<comment type="caution">
    <text evidence="1">The sequence shown here is derived from an EMBL/GenBank/DDBJ whole genome shotgun (WGS) entry which is preliminary data.</text>
</comment>
<dbReference type="PANTHER" id="PTHR39646:SF1">
    <property type="entry name" value="DNA-DIRECTED RNA POLYMERASE SUBUNIT RPO4"/>
    <property type="match status" value="1"/>
</dbReference>
<dbReference type="SUPFAM" id="SSF47819">
    <property type="entry name" value="HRDC-like"/>
    <property type="match status" value="1"/>
</dbReference>
<dbReference type="EC" id="2.7.7.6" evidence="1"/>
<dbReference type="PANTHER" id="PTHR39646">
    <property type="entry name" value="RNA POLYMERASE RPB4"/>
    <property type="match status" value="1"/>
</dbReference>
<keyword evidence="1" id="KW-0240">DNA-directed RNA polymerase</keyword>
<reference evidence="1" key="1">
    <citation type="journal article" date="2015" name="Proc. Natl. Acad. Sci. U.S.A.">
        <title>Networks of energetic and metabolic interactions define dynamics in microbial communities.</title>
        <authorList>
            <person name="Embree M."/>
            <person name="Liu J.K."/>
            <person name="Al-Bassam M.M."/>
            <person name="Zengler K."/>
        </authorList>
    </citation>
    <scope>NUCLEOTIDE SEQUENCE</scope>
</reference>
<name>A0A0W8FIX9_9ZZZZ</name>
<dbReference type="InterPro" id="IPR005574">
    <property type="entry name" value="Rpb4/RPC9"/>
</dbReference>
<evidence type="ECO:0000313" key="1">
    <source>
        <dbReference type="EMBL" id="KUG20809.1"/>
    </source>
</evidence>